<protein>
    <submittedName>
        <fullName evidence="3">DUF1778 domain-containing protein</fullName>
    </submittedName>
</protein>
<organism evidence="3 4">
    <name type="scientific">Acidithiobacillus sulfurivorans</name>
    <dbReference type="NCBI Taxonomy" id="1958756"/>
    <lineage>
        <taxon>Bacteria</taxon>
        <taxon>Pseudomonadati</taxon>
        <taxon>Pseudomonadota</taxon>
        <taxon>Acidithiobacillia</taxon>
        <taxon>Acidithiobacillales</taxon>
        <taxon>Acidithiobacillaceae</taxon>
        <taxon>Acidithiobacillus</taxon>
    </lineage>
</organism>
<comment type="caution">
    <text evidence="3">The sequence shown here is derived from an EMBL/GenBank/DDBJ whole genome shotgun (WGS) entry which is preliminary data.</text>
</comment>
<sequence>MSDLLETTRINLRASTEAKVVIEQAAALMGTTVSSFILQNAYAAACKVVTEQNTLRLSQSAFQVFISTCEQAPTPNPALQSLMNRQ</sequence>
<keyword evidence="1" id="KW-1277">Toxin-antitoxin system</keyword>
<dbReference type="InterPro" id="IPR014795">
    <property type="entry name" value="TacA_1-like"/>
</dbReference>
<evidence type="ECO:0000256" key="2">
    <source>
        <dbReference type="ARBA" id="ARBA00049988"/>
    </source>
</evidence>
<comment type="similarity">
    <text evidence="2">Belongs to the TacA antitoxin family.</text>
</comment>
<gene>
    <name evidence="3" type="ORF">HAP95_09685</name>
</gene>
<dbReference type="Gene3D" id="1.20.5.780">
    <property type="entry name" value="Single helix bin"/>
    <property type="match status" value="1"/>
</dbReference>
<dbReference type="PANTHER" id="PTHR35401:SF2">
    <property type="entry name" value="ABC-TYPE TRANSPORT SYSTEM"/>
    <property type="match status" value="1"/>
</dbReference>
<name>A0ABS5ZZR7_9PROT</name>
<dbReference type="EMBL" id="JAAOMP010000116">
    <property type="protein sequence ID" value="MBU2760411.1"/>
    <property type="molecule type" value="Genomic_DNA"/>
</dbReference>
<dbReference type="SUPFAM" id="SSF47598">
    <property type="entry name" value="Ribbon-helix-helix"/>
    <property type="match status" value="1"/>
</dbReference>
<evidence type="ECO:0000313" key="3">
    <source>
        <dbReference type="EMBL" id="MBU2760411.1"/>
    </source>
</evidence>
<dbReference type="PANTHER" id="PTHR35401">
    <property type="entry name" value="COPG FAMILY HELIX-TURN-HELIX PROTEIN-RELATED-RELATED"/>
    <property type="match status" value="1"/>
</dbReference>
<evidence type="ECO:0000256" key="1">
    <source>
        <dbReference type="ARBA" id="ARBA00022649"/>
    </source>
</evidence>
<evidence type="ECO:0000313" key="4">
    <source>
        <dbReference type="Proteomes" id="UP000755654"/>
    </source>
</evidence>
<dbReference type="RefSeq" id="WP_215884021.1">
    <property type="nucleotide sequence ID" value="NZ_JAAOMP010000116.1"/>
</dbReference>
<reference evidence="3 4" key="1">
    <citation type="journal article" date="2021" name="ISME J.">
        <title>Genomic evolution of the class Acidithiobacillia: deep-branching Proteobacteria living in extreme acidic conditions.</title>
        <authorList>
            <person name="Moya-Beltran A."/>
            <person name="Beard S."/>
            <person name="Rojas-Villalobos C."/>
            <person name="Issotta F."/>
            <person name="Gallardo Y."/>
            <person name="Ulloa R."/>
            <person name="Giaveno A."/>
            <person name="Degli Esposti M."/>
            <person name="Johnson D.B."/>
            <person name="Quatrini R."/>
        </authorList>
    </citation>
    <scope>NUCLEOTIDE SEQUENCE [LARGE SCALE GENOMIC DNA]</scope>
    <source>
        <strain evidence="3 4">RW2</strain>
    </source>
</reference>
<accession>A0ABS5ZZR7</accession>
<keyword evidence="4" id="KW-1185">Reference proteome</keyword>
<dbReference type="Pfam" id="PF08681">
    <property type="entry name" value="TacA1"/>
    <property type="match status" value="1"/>
</dbReference>
<dbReference type="InterPro" id="IPR010985">
    <property type="entry name" value="Ribbon_hlx_hlx"/>
</dbReference>
<dbReference type="Proteomes" id="UP000755654">
    <property type="component" value="Unassembled WGS sequence"/>
</dbReference>
<proteinExistence type="inferred from homology"/>